<feature type="compositionally biased region" description="Acidic residues" evidence="1">
    <location>
        <begin position="155"/>
        <end position="165"/>
    </location>
</feature>
<feature type="compositionally biased region" description="Low complexity" evidence="1">
    <location>
        <begin position="142"/>
        <end position="154"/>
    </location>
</feature>
<proteinExistence type="predicted"/>
<evidence type="ECO:0000256" key="1">
    <source>
        <dbReference type="SAM" id="MobiDB-lite"/>
    </source>
</evidence>
<dbReference type="Pfam" id="PF19126">
    <property type="entry name" value="DUF5810"/>
    <property type="match status" value="1"/>
</dbReference>
<dbReference type="InterPro" id="IPR043833">
    <property type="entry name" value="DUF5810"/>
</dbReference>
<feature type="compositionally biased region" description="Acidic residues" evidence="1">
    <location>
        <begin position="132"/>
        <end position="141"/>
    </location>
</feature>
<comment type="caution">
    <text evidence="2">The sequence shown here is derived from an EMBL/GenBank/DDBJ whole genome shotgun (WGS) entry which is preliminary data.</text>
</comment>
<feature type="compositionally biased region" description="Basic and acidic residues" evidence="1">
    <location>
        <begin position="74"/>
        <end position="97"/>
    </location>
</feature>
<dbReference type="EMBL" id="JBHSKX010000001">
    <property type="protein sequence ID" value="MFC5365461.1"/>
    <property type="molecule type" value="Genomic_DNA"/>
</dbReference>
<evidence type="ECO:0000313" key="2">
    <source>
        <dbReference type="EMBL" id="MFC5365461.1"/>
    </source>
</evidence>
<reference evidence="2 3" key="1">
    <citation type="journal article" date="2019" name="Int. J. Syst. Evol. Microbiol.">
        <title>The Global Catalogue of Microorganisms (GCM) 10K type strain sequencing project: providing services to taxonomists for standard genome sequencing and annotation.</title>
        <authorList>
            <consortium name="The Broad Institute Genomics Platform"/>
            <consortium name="The Broad Institute Genome Sequencing Center for Infectious Disease"/>
            <person name="Wu L."/>
            <person name="Ma J."/>
        </authorList>
    </citation>
    <scope>NUCLEOTIDE SEQUENCE [LARGE SCALE GENOMIC DNA]</scope>
    <source>
        <strain evidence="2 3">CGMCC 1.12237</strain>
    </source>
</reference>
<keyword evidence="3" id="KW-1185">Reference proteome</keyword>
<sequence length="165" mass="17538">MGYACPVCEVPQQDAEHLANHLAFTALLHEDDHADWLDESVPDWREGGPEDLAPQVADLAEESDYDAVFEDTTDDHAGHGHADHAHQHGDRTGHDLGVDPAAAGRQAASAELDAEAQSVLQEARAMTREMLDDGDDEEADASADGRADAASTDAETPDEDADGNS</sequence>
<organism evidence="2 3">
    <name type="scientific">Salinirubrum litoreum</name>
    <dbReference type="NCBI Taxonomy" id="1126234"/>
    <lineage>
        <taxon>Archaea</taxon>
        <taxon>Methanobacteriati</taxon>
        <taxon>Methanobacteriota</taxon>
        <taxon>Stenosarchaea group</taxon>
        <taxon>Halobacteria</taxon>
        <taxon>Halobacteriales</taxon>
        <taxon>Haloferacaceae</taxon>
        <taxon>Salinirubrum</taxon>
    </lineage>
</organism>
<evidence type="ECO:0000313" key="3">
    <source>
        <dbReference type="Proteomes" id="UP001596201"/>
    </source>
</evidence>
<name>A0ABD5R5Z1_9EURY</name>
<dbReference type="Proteomes" id="UP001596201">
    <property type="component" value="Unassembled WGS sequence"/>
</dbReference>
<dbReference type="RefSeq" id="WP_227229246.1">
    <property type="nucleotide sequence ID" value="NZ_JAJCVJ010000001.1"/>
</dbReference>
<gene>
    <name evidence="2" type="ORF">ACFPJ5_00810</name>
</gene>
<dbReference type="AlphaFoldDB" id="A0ABD5R5Z1"/>
<protein>
    <submittedName>
        <fullName evidence="2">DUF5810 domain-containing protein</fullName>
    </submittedName>
</protein>
<accession>A0ABD5R5Z1</accession>
<feature type="region of interest" description="Disordered" evidence="1">
    <location>
        <begin position="70"/>
        <end position="165"/>
    </location>
</feature>